<name>A0AAQ3MQH7_VIGMU</name>
<protein>
    <submittedName>
        <fullName evidence="1">Uncharacterized protein</fullName>
    </submittedName>
</protein>
<dbReference type="EMBL" id="CP144692">
    <property type="protein sequence ID" value="WVY95769.1"/>
    <property type="molecule type" value="Genomic_DNA"/>
</dbReference>
<organism evidence="1 2">
    <name type="scientific">Vigna mungo</name>
    <name type="common">Black gram</name>
    <name type="synonym">Phaseolus mungo</name>
    <dbReference type="NCBI Taxonomy" id="3915"/>
    <lineage>
        <taxon>Eukaryota</taxon>
        <taxon>Viridiplantae</taxon>
        <taxon>Streptophyta</taxon>
        <taxon>Embryophyta</taxon>
        <taxon>Tracheophyta</taxon>
        <taxon>Spermatophyta</taxon>
        <taxon>Magnoliopsida</taxon>
        <taxon>eudicotyledons</taxon>
        <taxon>Gunneridae</taxon>
        <taxon>Pentapetalae</taxon>
        <taxon>rosids</taxon>
        <taxon>fabids</taxon>
        <taxon>Fabales</taxon>
        <taxon>Fabaceae</taxon>
        <taxon>Papilionoideae</taxon>
        <taxon>50 kb inversion clade</taxon>
        <taxon>NPAAA clade</taxon>
        <taxon>indigoferoid/millettioid clade</taxon>
        <taxon>Phaseoleae</taxon>
        <taxon>Vigna</taxon>
    </lineage>
</organism>
<sequence length="101" mass="11689">MKLPKKCHFALFLLHQKRTVVAQRGQLPGLDFAGTKFRHSSIQPIVDLKRISPHIDHPESYFCTPYLKVGSFLPCFLLIEIGHLEEKFESPTLQLGHYHHQ</sequence>
<gene>
    <name evidence="1" type="ORF">V8G54_027920</name>
</gene>
<reference evidence="1 2" key="1">
    <citation type="journal article" date="2023" name="Life. Sci Alliance">
        <title>Evolutionary insights into 3D genome organization and epigenetic landscape of Vigna mungo.</title>
        <authorList>
            <person name="Junaid A."/>
            <person name="Singh B."/>
            <person name="Bhatia S."/>
        </authorList>
    </citation>
    <scope>NUCLEOTIDE SEQUENCE [LARGE SCALE GENOMIC DNA]</scope>
    <source>
        <strain evidence="1">Urdbean</strain>
    </source>
</reference>
<keyword evidence="2" id="KW-1185">Reference proteome</keyword>
<evidence type="ECO:0000313" key="1">
    <source>
        <dbReference type="EMBL" id="WVY95769.1"/>
    </source>
</evidence>
<dbReference type="AlphaFoldDB" id="A0AAQ3MQH7"/>
<accession>A0AAQ3MQH7</accession>
<dbReference type="Proteomes" id="UP001374535">
    <property type="component" value="Chromosome 9"/>
</dbReference>
<evidence type="ECO:0000313" key="2">
    <source>
        <dbReference type="Proteomes" id="UP001374535"/>
    </source>
</evidence>
<proteinExistence type="predicted"/>